<keyword evidence="4" id="KW-0808">Transferase</keyword>
<dbReference type="PANTHER" id="PTHR34220:SF7">
    <property type="entry name" value="SENSOR HISTIDINE KINASE YPDA"/>
    <property type="match status" value="1"/>
</dbReference>
<keyword evidence="8" id="KW-0812">Transmembrane</keyword>
<sequence>MRKLFSLLSFVNNIPLKWKFTLIYLLCVLVPILSINVLFFRQMSENIQSREQNNLQIAIERSTKKAMDMIEGGVKLSHSIATDRTLYELLDKEYTDIVDFYESFNGVLTGKMRPFMSAYTYVENISVFTENPTIVSGSNYFILNDAAKRSPWFESVSSSSSAVQVLMYKSVDPMNAQASKVYFSIVRKLNDYPLYGRYAKYLRIDLKVSSFEEILEGEKPYLTISMLDPLDRVLLPSSRYMMPASPADSGEDSGLVFRTPLGKPSYIQGWSLVGLAEEELFQSAMQSSIRFIWVLAALSTLVPTSLIFIMLRSYNYRIRRLSRHMEKAKNEKFDLIVLREGKDEIGGLIRSYNRMAAQIESLINDVYKLEIQQKDMELERIRAEMKLLQSQVNPHFLFNTLNAMLVVSVKNGYTEVTDIIRNLSQLLRRMLSWSDVPVTLQDELHFTEMYLKIEKFRFADRFGYQFDINEDAASCLVPRMCIQPLVENACKHGLQAVKGQRVIRIEAWRTDTYLHVQVEDNGKGMDEERVNEIRRMMNESLDSDENVGMRNVYKRLRLHYGERVDFYIDSRPNEGTRIGFRIPAWSADEEGKKHVYGAAGG</sequence>
<keyword evidence="7" id="KW-0175">Coiled coil</keyword>
<evidence type="ECO:0000259" key="9">
    <source>
        <dbReference type="PROSITE" id="PS50885"/>
    </source>
</evidence>
<evidence type="ECO:0000256" key="6">
    <source>
        <dbReference type="ARBA" id="ARBA00023136"/>
    </source>
</evidence>
<dbReference type="SMART" id="SM00304">
    <property type="entry name" value="HAMP"/>
    <property type="match status" value="1"/>
</dbReference>
<dbReference type="CDD" id="cd06225">
    <property type="entry name" value="HAMP"/>
    <property type="match status" value="1"/>
</dbReference>
<protein>
    <submittedName>
        <fullName evidence="10">Sensor histidine kinase</fullName>
    </submittedName>
</protein>
<evidence type="ECO:0000256" key="8">
    <source>
        <dbReference type="SAM" id="Phobius"/>
    </source>
</evidence>
<dbReference type="SUPFAM" id="SSF158472">
    <property type="entry name" value="HAMP domain-like"/>
    <property type="match status" value="1"/>
</dbReference>
<dbReference type="InterPro" id="IPR003660">
    <property type="entry name" value="HAMP_dom"/>
</dbReference>
<dbReference type="Pfam" id="PF02518">
    <property type="entry name" value="HATPase_c"/>
    <property type="match status" value="1"/>
</dbReference>
<dbReference type="Proteomes" id="UP000266482">
    <property type="component" value="Unassembled WGS sequence"/>
</dbReference>
<evidence type="ECO:0000256" key="4">
    <source>
        <dbReference type="ARBA" id="ARBA00022679"/>
    </source>
</evidence>
<name>A0A3A1VKK5_9BACL</name>
<keyword evidence="2" id="KW-1003">Cell membrane</keyword>
<keyword evidence="3" id="KW-0597">Phosphoprotein</keyword>
<evidence type="ECO:0000256" key="3">
    <source>
        <dbReference type="ARBA" id="ARBA00022553"/>
    </source>
</evidence>
<proteinExistence type="predicted"/>
<feature type="transmembrane region" description="Helical" evidence="8">
    <location>
        <begin position="291"/>
        <end position="311"/>
    </location>
</feature>
<dbReference type="InterPro" id="IPR003594">
    <property type="entry name" value="HATPase_dom"/>
</dbReference>
<reference evidence="10 11" key="1">
    <citation type="submission" date="2018-09" db="EMBL/GenBank/DDBJ databases">
        <title>Paenibacillus aracenensis nov. sp. isolated from a cave in southern Spain.</title>
        <authorList>
            <person name="Jurado V."/>
            <person name="Gutierrez-Patricio S."/>
            <person name="Gonzalez-Pimentel J.L."/>
            <person name="Miller A.Z."/>
            <person name="Laiz L."/>
            <person name="Saiz-Jimenez C."/>
        </authorList>
    </citation>
    <scope>NUCLEOTIDE SEQUENCE [LARGE SCALE GENOMIC DNA]</scope>
    <source>
        <strain evidence="10 11">DSM 22867</strain>
    </source>
</reference>
<dbReference type="GO" id="GO:0005886">
    <property type="term" value="C:plasma membrane"/>
    <property type="evidence" value="ECO:0007669"/>
    <property type="project" value="UniProtKB-SubCell"/>
</dbReference>
<dbReference type="Gene3D" id="3.30.565.10">
    <property type="entry name" value="Histidine kinase-like ATPase, C-terminal domain"/>
    <property type="match status" value="1"/>
</dbReference>
<feature type="coiled-coil region" evidence="7">
    <location>
        <begin position="364"/>
        <end position="391"/>
    </location>
</feature>
<keyword evidence="5 10" id="KW-0418">Kinase</keyword>
<organism evidence="10 11">
    <name type="scientific">Paenibacillus nanensis</name>
    <dbReference type="NCBI Taxonomy" id="393251"/>
    <lineage>
        <taxon>Bacteria</taxon>
        <taxon>Bacillati</taxon>
        <taxon>Bacillota</taxon>
        <taxon>Bacilli</taxon>
        <taxon>Bacillales</taxon>
        <taxon>Paenibacillaceae</taxon>
        <taxon>Paenibacillus</taxon>
    </lineage>
</organism>
<dbReference type="InterPro" id="IPR010559">
    <property type="entry name" value="Sig_transdc_His_kin_internal"/>
</dbReference>
<evidence type="ECO:0000256" key="5">
    <source>
        <dbReference type="ARBA" id="ARBA00022777"/>
    </source>
</evidence>
<evidence type="ECO:0000313" key="11">
    <source>
        <dbReference type="Proteomes" id="UP000266482"/>
    </source>
</evidence>
<dbReference type="Gene3D" id="6.10.340.10">
    <property type="match status" value="1"/>
</dbReference>
<dbReference type="OrthoDB" id="9776552at2"/>
<evidence type="ECO:0000256" key="7">
    <source>
        <dbReference type="SAM" id="Coils"/>
    </source>
</evidence>
<feature type="transmembrane region" description="Helical" evidence="8">
    <location>
        <begin position="21"/>
        <end position="40"/>
    </location>
</feature>
<comment type="caution">
    <text evidence="10">The sequence shown here is derived from an EMBL/GenBank/DDBJ whole genome shotgun (WGS) entry which is preliminary data.</text>
</comment>
<feature type="domain" description="HAMP" evidence="9">
    <location>
        <begin position="312"/>
        <end position="364"/>
    </location>
</feature>
<gene>
    <name evidence="10" type="ORF">D3P08_01560</name>
</gene>
<evidence type="ECO:0000256" key="2">
    <source>
        <dbReference type="ARBA" id="ARBA00022475"/>
    </source>
</evidence>
<dbReference type="SUPFAM" id="SSF55874">
    <property type="entry name" value="ATPase domain of HSP90 chaperone/DNA topoisomerase II/histidine kinase"/>
    <property type="match status" value="1"/>
</dbReference>
<accession>A0A3A1VKK5</accession>
<keyword evidence="6 8" id="KW-0472">Membrane</keyword>
<dbReference type="SMART" id="SM00387">
    <property type="entry name" value="HATPase_c"/>
    <property type="match status" value="1"/>
</dbReference>
<evidence type="ECO:0000256" key="1">
    <source>
        <dbReference type="ARBA" id="ARBA00004651"/>
    </source>
</evidence>
<dbReference type="RefSeq" id="WP_119597657.1">
    <property type="nucleotide sequence ID" value="NZ_QXQA01000001.1"/>
</dbReference>
<dbReference type="InterPro" id="IPR050640">
    <property type="entry name" value="Bact_2-comp_sensor_kinase"/>
</dbReference>
<keyword evidence="8" id="KW-1133">Transmembrane helix</keyword>
<comment type="subcellular location">
    <subcellularLocation>
        <location evidence="1">Cell membrane</location>
        <topology evidence="1">Multi-pass membrane protein</topology>
    </subcellularLocation>
</comment>
<dbReference type="EMBL" id="QXQA01000001">
    <property type="protein sequence ID" value="RIX60282.1"/>
    <property type="molecule type" value="Genomic_DNA"/>
</dbReference>
<keyword evidence="11" id="KW-1185">Reference proteome</keyword>
<dbReference type="Pfam" id="PF06580">
    <property type="entry name" value="His_kinase"/>
    <property type="match status" value="1"/>
</dbReference>
<dbReference type="AlphaFoldDB" id="A0A3A1VKK5"/>
<dbReference type="PROSITE" id="PS50885">
    <property type="entry name" value="HAMP"/>
    <property type="match status" value="1"/>
</dbReference>
<dbReference type="InterPro" id="IPR036890">
    <property type="entry name" value="HATPase_C_sf"/>
</dbReference>
<dbReference type="GO" id="GO:0000155">
    <property type="term" value="F:phosphorelay sensor kinase activity"/>
    <property type="evidence" value="ECO:0007669"/>
    <property type="project" value="InterPro"/>
</dbReference>
<dbReference type="PANTHER" id="PTHR34220">
    <property type="entry name" value="SENSOR HISTIDINE KINASE YPDA"/>
    <property type="match status" value="1"/>
</dbReference>
<evidence type="ECO:0000313" key="10">
    <source>
        <dbReference type="EMBL" id="RIX60282.1"/>
    </source>
</evidence>